<evidence type="ECO:0000259" key="3">
    <source>
        <dbReference type="Pfam" id="PF18310"/>
    </source>
</evidence>
<dbReference type="InterPro" id="IPR013783">
    <property type="entry name" value="Ig-like_fold"/>
</dbReference>
<dbReference type="Pfam" id="PF16586">
    <property type="entry name" value="DUF5060"/>
    <property type="match status" value="1"/>
</dbReference>
<evidence type="ECO:0000313" key="4">
    <source>
        <dbReference type="EMBL" id="AHF25952.1"/>
    </source>
</evidence>
<protein>
    <submittedName>
        <fullName evidence="4">Alpha-L-rhamnosidase domain-containing protein</fullName>
    </submittedName>
</protein>
<dbReference type="SUPFAM" id="SSF51445">
    <property type="entry name" value="(Trans)glycosidases"/>
    <property type="match status" value="1"/>
</dbReference>
<dbReference type="PANTHER" id="PTHR37836">
    <property type="entry name" value="LMO1036 PROTEIN"/>
    <property type="match status" value="1"/>
</dbReference>
<dbReference type="InterPro" id="IPR025277">
    <property type="entry name" value="Apiosidase-like_cat_dom"/>
</dbReference>
<dbReference type="InterPro" id="IPR041239">
    <property type="entry name" value="DUF5605"/>
</dbReference>
<evidence type="ECO:0000259" key="2">
    <source>
        <dbReference type="Pfam" id="PF16586"/>
    </source>
</evidence>
<proteinExistence type="predicted"/>
<name>W0FSR3_9BACT</name>
<dbReference type="Gene3D" id="2.60.40.3950">
    <property type="match status" value="1"/>
</dbReference>
<dbReference type="PANTHER" id="PTHR37836:SF2">
    <property type="entry name" value="DUF4038 DOMAIN-CONTAINING PROTEIN"/>
    <property type="match status" value="1"/>
</dbReference>
<sequence>MKQYELFELIFHSEALTDLWAQIDLRAEFTCGDTVKTVKGFYDGEGRYIVRFLPETAGKWRWKVTGAVNAEGTETCEPAEDAHGLVKAVDTHFEYEDGTLFIPFGTTVYALAHQEDTLVEQTQESLKNAPFNKVRMCVFPKHYDYNHNEPPCYAFEKKTDGGWDVNRPCIAFWHRFEKILKRIAEMDIQIDLILFHPYDRWGFSELAQRDNLIYLDYLLRRLSAFPNIWWSLANEYDLNMKKSLHDWEEIEEYVAGKDPFHHLLSNHNCMCLWDNTRKNITHASLQTKGLSEIPRWIREYKKPVVIDECCYEGNLPHFWGSISGMEMVRRFWRCYASGAYCTHGETFLSDDEILWWARGGVLKGESPKHIAFLRKIMEGLPGPLTPKEGGFLDLARSDEPVDMELIPQEMRGFFQAFSDSIHRMPEKDRTAHLGGEHAWESRCGEEAYLTYFDLQCYGEQTVNLPKDKVYQAELIDVWNMTRETIAENICGETKLTLPGRDNLALLITRIQ</sequence>
<accession>W0FSR3</accession>
<feature type="domain" description="Apiosidase-like catalytic" evidence="1">
    <location>
        <begin position="92"/>
        <end position="341"/>
    </location>
</feature>
<dbReference type="EMBL" id="KC246860">
    <property type="protein sequence ID" value="AHF25952.1"/>
    <property type="molecule type" value="Genomic_DNA"/>
</dbReference>
<organism evidence="4">
    <name type="scientific">uncultured bacterium Contigcl_1556</name>
    <dbReference type="NCBI Taxonomy" id="1393652"/>
    <lineage>
        <taxon>Bacteria</taxon>
        <taxon>environmental samples</taxon>
    </lineage>
</organism>
<dbReference type="InterPro" id="IPR017853">
    <property type="entry name" value="GH"/>
</dbReference>
<feature type="domain" description="DUF5060" evidence="2">
    <location>
        <begin position="2"/>
        <end position="65"/>
    </location>
</feature>
<dbReference type="Pfam" id="PF13204">
    <property type="entry name" value="Apiosidase"/>
    <property type="match status" value="1"/>
</dbReference>
<dbReference type="InterPro" id="IPR032260">
    <property type="entry name" value="DUF5060"/>
</dbReference>
<dbReference type="Pfam" id="PF18310">
    <property type="entry name" value="DUF5605"/>
    <property type="match status" value="1"/>
</dbReference>
<evidence type="ECO:0000259" key="1">
    <source>
        <dbReference type="Pfam" id="PF13204"/>
    </source>
</evidence>
<reference evidence="4" key="1">
    <citation type="journal article" date="2013" name="PLoS ONE">
        <title>Metagenomic insights into the carbohydrate-active enzymes carried by the microorganisms adhering to solid digesta in the rumen of cows.</title>
        <authorList>
            <person name="Wang L."/>
            <person name="Hatem A."/>
            <person name="Catalyurek U.V."/>
            <person name="Morrison M."/>
            <person name="Yu Z."/>
        </authorList>
    </citation>
    <scope>NUCLEOTIDE SEQUENCE</scope>
</reference>
<dbReference type="Gene3D" id="2.60.40.10">
    <property type="entry name" value="Immunoglobulins"/>
    <property type="match status" value="1"/>
</dbReference>
<feature type="domain" description="DUF5605" evidence="3">
    <location>
        <begin position="444"/>
        <end position="507"/>
    </location>
</feature>
<dbReference type="Gene3D" id="3.20.20.80">
    <property type="entry name" value="Glycosidases"/>
    <property type="match status" value="1"/>
</dbReference>
<dbReference type="AlphaFoldDB" id="W0FSR3"/>